<dbReference type="GO" id="GO:0006352">
    <property type="term" value="P:DNA-templated transcription initiation"/>
    <property type="evidence" value="ECO:0007669"/>
    <property type="project" value="InterPro"/>
</dbReference>
<evidence type="ECO:0000313" key="7">
    <source>
        <dbReference type="EMBL" id="SDU07466.1"/>
    </source>
</evidence>
<dbReference type="CDD" id="cd06171">
    <property type="entry name" value="Sigma70_r4"/>
    <property type="match status" value="1"/>
</dbReference>
<dbReference type="InterPro" id="IPR013325">
    <property type="entry name" value="RNA_pol_sigma_r2"/>
</dbReference>
<evidence type="ECO:0000259" key="6">
    <source>
        <dbReference type="Pfam" id="PF08281"/>
    </source>
</evidence>
<evidence type="ECO:0000256" key="1">
    <source>
        <dbReference type="ARBA" id="ARBA00010641"/>
    </source>
</evidence>
<dbReference type="InterPro" id="IPR013324">
    <property type="entry name" value="RNA_pol_sigma_r3/r4-like"/>
</dbReference>
<accession>A0A1H2FJC4</accession>
<dbReference type="STRING" id="1434072.SAMN05216210_1606"/>
<evidence type="ECO:0000256" key="4">
    <source>
        <dbReference type="ARBA" id="ARBA00023163"/>
    </source>
</evidence>
<evidence type="ECO:0000256" key="3">
    <source>
        <dbReference type="ARBA" id="ARBA00023082"/>
    </source>
</evidence>
<dbReference type="InterPro" id="IPR036388">
    <property type="entry name" value="WH-like_DNA-bd_sf"/>
</dbReference>
<reference evidence="8" key="1">
    <citation type="submission" date="2016-10" db="EMBL/GenBank/DDBJ databases">
        <authorList>
            <person name="Varghese N."/>
            <person name="Submissions S."/>
        </authorList>
    </citation>
    <scope>NUCLEOTIDE SEQUENCE [LARGE SCALE GENOMIC DNA]</scope>
    <source>
        <strain evidence="8">CECT 8338</strain>
    </source>
</reference>
<feature type="domain" description="RNA polymerase sigma factor 70 region 4 type 2" evidence="6">
    <location>
        <begin position="119"/>
        <end position="171"/>
    </location>
</feature>
<dbReference type="GO" id="GO:0003677">
    <property type="term" value="F:DNA binding"/>
    <property type="evidence" value="ECO:0007669"/>
    <property type="project" value="InterPro"/>
</dbReference>
<evidence type="ECO:0000259" key="5">
    <source>
        <dbReference type="Pfam" id="PF04542"/>
    </source>
</evidence>
<gene>
    <name evidence="7" type="ORF">SAMN05216210_1606</name>
</gene>
<dbReference type="InterPro" id="IPR013249">
    <property type="entry name" value="RNA_pol_sigma70_r4_t2"/>
</dbReference>
<organism evidence="7 8">
    <name type="scientific">Halopseudomonas salegens</name>
    <dbReference type="NCBI Taxonomy" id="1434072"/>
    <lineage>
        <taxon>Bacteria</taxon>
        <taxon>Pseudomonadati</taxon>
        <taxon>Pseudomonadota</taxon>
        <taxon>Gammaproteobacteria</taxon>
        <taxon>Pseudomonadales</taxon>
        <taxon>Pseudomonadaceae</taxon>
        <taxon>Halopseudomonas</taxon>
    </lineage>
</organism>
<keyword evidence="8" id="KW-1185">Reference proteome</keyword>
<protein>
    <submittedName>
        <fullName evidence="7">RNA polymerase sigma-70 factor, ECF subfamily</fullName>
    </submittedName>
</protein>
<dbReference type="PANTHER" id="PTHR43133:SF32">
    <property type="entry name" value="BLR3042 PROTEIN"/>
    <property type="match status" value="1"/>
</dbReference>
<dbReference type="InterPro" id="IPR007627">
    <property type="entry name" value="RNA_pol_sigma70_r2"/>
</dbReference>
<proteinExistence type="inferred from homology"/>
<dbReference type="Pfam" id="PF08281">
    <property type="entry name" value="Sigma70_r4_2"/>
    <property type="match status" value="1"/>
</dbReference>
<evidence type="ECO:0000313" key="8">
    <source>
        <dbReference type="Proteomes" id="UP000243924"/>
    </source>
</evidence>
<dbReference type="NCBIfam" id="TIGR02937">
    <property type="entry name" value="sigma70-ECF"/>
    <property type="match status" value="1"/>
</dbReference>
<comment type="similarity">
    <text evidence="1">Belongs to the sigma-70 factor family. ECF subfamily.</text>
</comment>
<dbReference type="Proteomes" id="UP000243924">
    <property type="component" value="Chromosome I"/>
</dbReference>
<sequence length="186" mass="21389">MSTQDEDLLRQIAKGDQQALAAFYRQYETRLFNFILNKLHDAFEAADILNEVFMDVWRKADSFQGRSKVSTWLFSIAYFKVIDRLRKNRPQQLEDEKMAELADDSPGALSCLIGDQQAQQVRHCIETLSVAHRAVMELTFFEEMSYGDIAMVVDCPENTVKTRMFHAKQAMKKCLSRLLGGAHDDD</sequence>
<dbReference type="EMBL" id="LT629787">
    <property type="protein sequence ID" value="SDU07466.1"/>
    <property type="molecule type" value="Genomic_DNA"/>
</dbReference>
<dbReference type="Gene3D" id="1.10.10.10">
    <property type="entry name" value="Winged helix-like DNA-binding domain superfamily/Winged helix DNA-binding domain"/>
    <property type="match status" value="1"/>
</dbReference>
<dbReference type="AlphaFoldDB" id="A0A1H2FJC4"/>
<dbReference type="RefSeq" id="WP_092385809.1">
    <property type="nucleotide sequence ID" value="NZ_LT629787.1"/>
</dbReference>
<dbReference type="OrthoDB" id="9780326at2"/>
<dbReference type="SUPFAM" id="SSF88659">
    <property type="entry name" value="Sigma3 and sigma4 domains of RNA polymerase sigma factors"/>
    <property type="match status" value="1"/>
</dbReference>
<keyword evidence="2" id="KW-0805">Transcription regulation</keyword>
<dbReference type="PANTHER" id="PTHR43133">
    <property type="entry name" value="RNA POLYMERASE ECF-TYPE SIGMA FACTO"/>
    <property type="match status" value="1"/>
</dbReference>
<dbReference type="InterPro" id="IPR014284">
    <property type="entry name" value="RNA_pol_sigma-70_dom"/>
</dbReference>
<dbReference type="Pfam" id="PF04542">
    <property type="entry name" value="Sigma70_r2"/>
    <property type="match status" value="1"/>
</dbReference>
<dbReference type="GO" id="GO:0016987">
    <property type="term" value="F:sigma factor activity"/>
    <property type="evidence" value="ECO:0007669"/>
    <property type="project" value="UniProtKB-KW"/>
</dbReference>
<dbReference type="InterPro" id="IPR039425">
    <property type="entry name" value="RNA_pol_sigma-70-like"/>
</dbReference>
<dbReference type="SUPFAM" id="SSF88946">
    <property type="entry name" value="Sigma2 domain of RNA polymerase sigma factors"/>
    <property type="match status" value="1"/>
</dbReference>
<dbReference type="Gene3D" id="1.10.1740.10">
    <property type="match status" value="1"/>
</dbReference>
<name>A0A1H2FJC4_9GAMM</name>
<evidence type="ECO:0000256" key="2">
    <source>
        <dbReference type="ARBA" id="ARBA00023015"/>
    </source>
</evidence>
<keyword evidence="4" id="KW-0804">Transcription</keyword>
<feature type="domain" description="RNA polymerase sigma-70 region 2" evidence="5">
    <location>
        <begin position="23"/>
        <end position="89"/>
    </location>
</feature>
<keyword evidence="3" id="KW-0731">Sigma factor</keyword>